<evidence type="ECO:0000313" key="2">
    <source>
        <dbReference type="Proteomes" id="UP001177935"/>
    </source>
</evidence>
<comment type="caution">
    <text evidence="1">The sequence shown here is derived from an EMBL/GenBank/DDBJ whole genome shotgun (WGS) entry which is preliminary data.</text>
</comment>
<dbReference type="Proteomes" id="UP001177935">
    <property type="component" value="Unassembled WGS sequence"/>
</dbReference>
<evidence type="ECO:0000313" key="1">
    <source>
        <dbReference type="EMBL" id="MDP2500968.1"/>
    </source>
</evidence>
<proteinExistence type="predicted"/>
<dbReference type="AlphaFoldDB" id="A0AB35MXG1"/>
<name>A0AB35MXG1_VIBSP</name>
<dbReference type="EMBL" id="JAUYVL010000004">
    <property type="protein sequence ID" value="MDP2500968.1"/>
    <property type="molecule type" value="Genomic_DNA"/>
</dbReference>
<reference evidence="1" key="1">
    <citation type="submission" date="2023-07" db="EMBL/GenBank/DDBJ databases">
        <title>Genome content predicts the carbon catabolic preferences of heterotrophic bacteria.</title>
        <authorList>
            <person name="Gralka M."/>
        </authorList>
    </citation>
    <scope>NUCLEOTIDE SEQUENCE</scope>
    <source>
        <strain evidence="1">6E02</strain>
    </source>
</reference>
<dbReference type="RefSeq" id="WP_102561983.1">
    <property type="nucleotide sequence ID" value="NZ_CAWNUI010000092.1"/>
</dbReference>
<organism evidence="1 2">
    <name type="scientific">Vibrio splendidus</name>
    <dbReference type="NCBI Taxonomy" id="29497"/>
    <lineage>
        <taxon>Bacteria</taxon>
        <taxon>Pseudomonadati</taxon>
        <taxon>Pseudomonadota</taxon>
        <taxon>Gammaproteobacteria</taxon>
        <taxon>Vibrionales</taxon>
        <taxon>Vibrionaceae</taxon>
        <taxon>Vibrio</taxon>
    </lineage>
</organism>
<protein>
    <submittedName>
        <fullName evidence="1">Uncharacterized protein</fullName>
    </submittedName>
</protein>
<accession>A0AB35MXG1</accession>
<gene>
    <name evidence="1" type="ORF">Q8W42_09635</name>
</gene>
<sequence length="91" mass="10466">MKAGTPRDYSEDMYSVYFEVGEWEGTALNILESFVGQSPSTSISHLEFGYELAMPIQCVPDLVRLLTEKNIAIYQIVRGNKILESQRYWLK</sequence>